<organism evidence="2 3">
    <name type="scientific">Streptomyces orinoci</name>
    <name type="common">Streptoverticillium orinoci</name>
    <dbReference type="NCBI Taxonomy" id="67339"/>
    <lineage>
        <taxon>Bacteria</taxon>
        <taxon>Bacillati</taxon>
        <taxon>Actinomycetota</taxon>
        <taxon>Actinomycetes</taxon>
        <taxon>Kitasatosporales</taxon>
        <taxon>Streptomycetaceae</taxon>
        <taxon>Streptomyces</taxon>
    </lineage>
</organism>
<feature type="chain" id="PRO_5045454178" description="Secreted protein" evidence="1">
    <location>
        <begin position="29"/>
        <end position="61"/>
    </location>
</feature>
<feature type="signal peptide" evidence="1">
    <location>
        <begin position="1"/>
        <end position="28"/>
    </location>
</feature>
<dbReference type="Proteomes" id="UP001552594">
    <property type="component" value="Unassembled WGS sequence"/>
</dbReference>
<name>A0ABV3K5G8_STRON</name>
<keyword evidence="1" id="KW-0732">Signal</keyword>
<reference evidence="2 3" key="1">
    <citation type="submission" date="2024-06" db="EMBL/GenBank/DDBJ databases">
        <title>The Natural Products Discovery Center: Release of the First 8490 Sequenced Strains for Exploring Actinobacteria Biosynthetic Diversity.</title>
        <authorList>
            <person name="Kalkreuter E."/>
            <person name="Kautsar S.A."/>
            <person name="Yang D."/>
            <person name="Bader C.D."/>
            <person name="Teijaro C.N."/>
            <person name="Fluegel L."/>
            <person name="Davis C.M."/>
            <person name="Simpson J.R."/>
            <person name="Lauterbach L."/>
            <person name="Steele A.D."/>
            <person name="Gui C."/>
            <person name="Meng S."/>
            <person name="Li G."/>
            <person name="Viehrig K."/>
            <person name="Ye F."/>
            <person name="Su P."/>
            <person name="Kiefer A.F."/>
            <person name="Nichols A."/>
            <person name="Cepeda A.J."/>
            <person name="Yan W."/>
            <person name="Fan B."/>
            <person name="Jiang Y."/>
            <person name="Adhikari A."/>
            <person name="Zheng C.-J."/>
            <person name="Schuster L."/>
            <person name="Cowan T.M."/>
            <person name="Smanski M.J."/>
            <person name="Chevrette M.G."/>
            <person name="De Carvalho L.P.S."/>
            <person name="Shen B."/>
        </authorList>
    </citation>
    <scope>NUCLEOTIDE SEQUENCE [LARGE SCALE GENOMIC DNA]</scope>
    <source>
        <strain evidence="2 3">NPDC052347</strain>
    </source>
</reference>
<comment type="caution">
    <text evidence="2">The sequence shown here is derived from an EMBL/GenBank/DDBJ whole genome shotgun (WGS) entry which is preliminary data.</text>
</comment>
<dbReference type="EMBL" id="JBFAUK010000018">
    <property type="protein sequence ID" value="MEV5509035.1"/>
    <property type="molecule type" value="Genomic_DNA"/>
</dbReference>
<dbReference type="RefSeq" id="WP_109282423.1">
    <property type="nucleotide sequence ID" value="NZ_JBFAUK010000018.1"/>
</dbReference>
<protein>
    <recommendedName>
        <fullName evidence="4">Secreted protein</fullName>
    </recommendedName>
</protein>
<accession>A0ABV3K5G8</accession>
<evidence type="ECO:0000313" key="3">
    <source>
        <dbReference type="Proteomes" id="UP001552594"/>
    </source>
</evidence>
<gene>
    <name evidence="2" type="ORF">AB0L16_21810</name>
</gene>
<proteinExistence type="predicted"/>
<evidence type="ECO:0008006" key="4">
    <source>
        <dbReference type="Google" id="ProtNLM"/>
    </source>
</evidence>
<keyword evidence="3" id="KW-1185">Reference proteome</keyword>
<evidence type="ECO:0000313" key="2">
    <source>
        <dbReference type="EMBL" id="MEV5509035.1"/>
    </source>
</evidence>
<evidence type="ECO:0000256" key="1">
    <source>
        <dbReference type="SAM" id="SignalP"/>
    </source>
</evidence>
<sequence>MRRAIVTMAIAASLAVPALLGTAATATAAPNVSVLLCILGHGRPSFIQTCVGGDYDGQPLG</sequence>